<comment type="catalytic activity">
    <reaction evidence="30">
        <text>N-(5Z,8Z,11Z,14Z)-eicosatetraenoyl-glycine + H2O = (5Z,8Z,11Z,14Z)-eicosatetraenoate + glycine</text>
        <dbReference type="Rhea" id="RHEA:64108"/>
        <dbReference type="ChEBI" id="CHEBI:15377"/>
        <dbReference type="ChEBI" id="CHEBI:32395"/>
        <dbReference type="ChEBI" id="CHEBI:57305"/>
        <dbReference type="ChEBI" id="CHEBI:59002"/>
    </reaction>
    <physiologicalReaction direction="left-to-right" evidence="30">
        <dbReference type="Rhea" id="RHEA:64109"/>
    </physiologicalReaction>
</comment>
<evidence type="ECO:0000256" key="34">
    <source>
        <dbReference type="ARBA" id="ARBA00073178"/>
    </source>
</evidence>
<dbReference type="PROSITE" id="PS00571">
    <property type="entry name" value="AMIDASES"/>
    <property type="match status" value="1"/>
</dbReference>
<evidence type="ECO:0000256" key="2">
    <source>
        <dbReference type="ARBA" id="ARBA00009199"/>
    </source>
</evidence>
<dbReference type="Ensembl" id="ENSBJAT00000018038.1">
    <property type="protein sequence ID" value="ENSBJAP00000017559.1"/>
    <property type="gene ID" value="ENSBJAG00000011567.1"/>
</dbReference>
<comment type="catalytic activity">
    <reaction evidence="9">
        <text>2-(5Z,8Z,11Z,14Z-eicosatetraenoyl)-glycerol + H2O = glycerol + (5Z,8Z,11Z,14Z)-eicosatetraenoate + H(+)</text>
        <dbReference type="Rhea" id="RHEA:26132"/>
        <dbReference type="ChEBI" id="CHEBI:15377"/>
        <dbReference type="ChEBI" id="CHEBI:15378"/>
        <dbReference type="ChEBI" id="CHEBI:17754"/>
        <dbReference type="ChEBI" id="CHEBI:32395"/>
        <dbReference type="ChEBI" id="CHEBI:52392"/>
    </reaction>
    <physiologicalReaction direction="left-to-right" evidence="9">
        <dbReference type="Rhea" id="RHEA:26133"/>
    </physiologicalReaction>
</comment>
<evidence type="ECO:0000259" key="38">
    <source>
        <dbReference type="Pfam" id="PF01425"/>
    </source>
</evidence>
<dbReference type="Gene3D" id="3.90.1300.10">
    <property type="entry name" value="Amidase signature (AS) domain"/>
    <property type="match status" value="1"/>
</dbReference>
<dbReference type="InterPro" id="IPR036928">
    <property type="entry name" value="AS_sf"/>
</dbReference>
<comment type="catalytic activity">
    <reaction evidence="28">
        <text>N-(15Z-tetracosenoyl)-taurine + H2O = (15Z)-tetracosenoate + taurine</text>
        <dbReference type="Rhea" id="RHEA:63160"/>
        <dbReference type="ChEBI" id="CHEBI:15377"/>
        <dbReference type="ChEBI" id="CHEBI:32392"/>
        <dbReference type="ChEBI" id="CHEBI:146198"/>
        <dbReference type="ChEBI" id="CHEBI:507393"/>
    </reaction>
    <physiologicalReaction direction="left-to-right" evidence="28">
        <dbReference type="Rhea" id="RHEA:63161"/>
    </physiologicalReaction>
</comment>
<evidence type="ECO:0000256" key="33">
    <source>
        <dbReference type="ARBA" id="ARBA00052906"/>
    </source>
</evidence>
<evidence type="ECO:0000256" key="20">
    <source>
        <dbReference type="ARBA" id="ARBA00051454"/>
    </source>
</evidence>
<dbReference type="SUPFAM" id="SSF75304">
    <property type="entry name" value="Amidase signature (AS) enzymes"/>
    <property type="match status" value="1"/>
</dbReference>
<comment type="catalytic activity">
    <reaction evidence="15">
        <text>tetradecamide + H2O = tetradecanoate + NH4(+)</text>
        <dbReference type="Rhea" id="RHEA:62992"/>
        <dbReference type="ChEBI" id="CHEBI:15377"/>
        <dbReference type="ChEBI" id="CHEBI:28938"/>
        <dbReference type="ChEBI" id="CHEBI:30807"/>
        <dbReference type="ChEBI" id="CHEBI:137125"/>
    </reaction>
    <physiologicalReaction direction="left-to-right" evidence="15">
        <dbReference type="Rhea" id="RHEA:62993"/>
    </physiologicalReaction>
</comment>
<evidence type="ECO:0000256" key="37">
    <source>
        <dbReference type="ARBA" id="ARBA00077216"/>
    </source>
</evidence>
<reference evidence="39" key="1">
    <citation type="submission" date="2025-08" db="UniProtKB">
        <authorList>
            <consortium name="Ensembl"/>
        </authorList>
    </citation>
    <scope>IDENTIFICATION</scope>
</reference>
<comment type="catalytic activity">
    <reaction evidence="8">
        <text>(9Z)-octadecenoate + glycine = N-(9Z-octadecenoyl)glycine + H2O</text>
        <dbReference type="Rhea" id="RHEA:51316"/>
        <dbReference type="ChEBI" id="CHEBI:15377"/>
        <dbReference type="ChEBI" id="CHEBI:30823"/>
        <dbReference type="ChEBI" id="CHEBI:57305"/>
        <dbReference type="ChEBI" id="CHEBI:133992"/>
    </reaction>
    <physiologicalReaction direction="right-to-left" evidence="8">
        <dbReference type="Rhea" id="RHEA:51318"/>
    </physiologicalReaction>
</comment>
<evidence type="ECO:0000256" key="21">
    <source>
        <dbReference type="ARBA" id="ARBA00051492"/>
    </source>
</evidence>
<evidence type="ECO:0000256" key="29">
    <source>
        <dbReference type="ARBA" id="ARBA00052634"/>
    </source>
</evidence>
<comment type="catalytic activity">
    <reaction evidence="24">
        <text>(9Z,12Z,15Z)-octadecatrienamide + H2O = (9Z,12Z,15Z)-octadecatrienoate + NH4(+)</text>
        <dbReference type="Rhea" id="RHEA:62976"/>
        <dbReference type="ChEBI" id="CHEBI:15377"/>
        <dbReference type="ChEBI" id="CHEBI:28938"/>
        <dbReference type="ChEBI" id="CHEBI:32387"/>
        <dbReference type="ChEBI" id="CHEBI:142684"/>
    </reaction>
    <physiologicalReaction direction="left-to-right" evidence="24">
        <dbReference type="Rhea" id="RHEA:62977"/>
    </physiologicalReaction>
</comment>
<evidence type="ECO:0000256" key="32">
    <source>
        <dbReference type="ARBA" id="ARBA00052857"/>
    </source>
</evidence>
<comment type="catalytic activity">
    <reaction evidence="16">
        <text>N-(15Z-tetracosenoyl)-ethanolamine + H2O = (15Z)-tetracosenoate + ethanolamine</text>
        <dbReference type="Rhea" id="RHEA:63144"/>
        <dbReference type="ChEBI" id="CHEBI:15377"/>
        <dbReference type="ChEBI" id="CHEBI:32392"/>
        <dbReference type="ChEBI" id="CHEBI:57603"/>
        <dbReference type="ChEBI" id="CHEBI:146187"/>
    </reaction>
    <physiologicalReaction direction="left-to-right" evidence="16">
        <dbReference type="Rhea" id="RHEA:63145"/>
    </physiologicalReaction>
</comment>
<comment type="catalytic activity">
    <reaction evidence="33">
        <text>(15Z)-tetracosenamide + H2O = (15Z)-tetracosenoate + NH4(+)</text>
        <dbReference type="Rhea" id="RHEA:63028"/>
        <dbReference type="ChEBI" id="CHEBI:15377"/>
        <dbReference type="ChEBI" id="CHEBI:28938"/>
        <dbReference type="ChEBI" id="CHEBI:32392"/>
        <dbReference type="ChEBI" id="CHEBI:146166"/>
    </reaction>
    <physiologicalReaction direction="left-to-right" evidence="33">
        <dbReference type="Rhea" id="RHEA:63029"/>
    </physiologicalReaction>
</comment>
<comment type="catalytic activity">
    <reaction evidence="31">
        <text>(11Z,14Z,17Z)-eicosatrienamide + H2O = (11Z,14Z,17Z)-eicosatrienoate + NH4(+)</text>
        <dbReference type="Rhea" id="RHEA:63000"/>
        <dbReference type="ChEBI" id="CHEBI:15377"/>
        <dbReference type="ChEBI" id="CHEBI:28938"/>
        <dbReference type="ChEBI" id="CHEBI:77223"/>
        <dbReference type="ChEBI" id="CHEBI:146164"/>
    </reaction>
    <physiologicalReaction direction="left-to-right" evidence="31">
        <dbReference type="Rhea" id="RHEA:63001"/>
    </physiologicalReaction>
</comment>
<comment type="catalytic activity">
    <reaction evidence="25">
        <text>(9Z,12Z)-octadecadienamide + H2O = (9Z,12Z)-octadecadienoate + NH4(+)</text>
        <dbReference type="Rhea" id="RHEA:63020"/>
        <dbReference type="ChEBI" id="CHEBI:15377"/>
        <dbReference type="ChEBI" id="CHEBI:28938"/>
        <dbReference type="ChEBI" id="CHEBI:30245"/>
        <dbReference type="ChEBI" id="CHEBI:82984"/>
    </reaction>
    <physiologicalReaction direction="left-to-right" evidence="25">
        <dbReference type="Rhea" id="RHEA:63021"/>
    </physiologicalReaction>
</comment>
<evidence type="ECO:0000256" key="28">
    <source>
        <dbReference type="ARBA" id="ARBA00052514"/>
    </source>
</evidence>
<evidence type="ECO:0000256" key="3">
    <source>
        <dbReference type="ARBA" id="ARBA00012112"/>
    </source>
</evidence>
<dbReference type="Pfam" id="PF01425">
    <property type="entry name" value="Amidase"/>
    <property type="match status" value="2"/>
</dbReference>
<evidence type="ECO:0000256" key="14">
    <source>
        <dbReference type="ARBA" id="ARBA00050481"/>
    </source>
</evidence>
<feature type="domain" description="Amidase" evidence="38">
    <location>
        <begin position="315"/>
        <end position="424"/>
    </location>
</feature>
<comment type="catalytic activity">
    <reaction evidence="29">
        <text>N-tricosanoyl-taurine + H2O = tricosanoate + taurine</text>
        <dbReference type="Rhea" id="RHEA:63164"/>
        <dbReference type="ChEBI" id="CHEBI:15377"/>
        <dbReference type="ChEBI" id="CHEBI:79007"/>
        <dbReference type="ChEBI" id="CHEBI:146197"/>
        <dbReference type="ChEBI" id="CHEBI:507393"/>
    </reaction>
    <physiologicalReaction direction="left-to-right" evidence="29">
        <dbReference type="Rhea" id="RHEA:63165"/>
    </physiologicalReaction>
</comment>
<dbReference type="EC" id="3.5.1.99" evidence="3"/>
<evidence type="ECO:0000256" key="11">
    <source>
        <dbReference type="ARBA" id="ARBA00048606"/>
    </source>
</evidence>
<evidence type="ECO:0000256" key="23">
    <source>
        <dbReference type="ARBA" id="ARBA00052289"/>
    </source>
</evidence>
<keyword evidence="40" id="KW-1185">Reference proteome</keyword>
<comment type="catalytic activity">
    <reaction evidence="13">
        <text>(11Z,14Z)-eicosadienamide + H2O = (11Z,14Z)-eicosadienoate + NH4(+)</text>
        <dbReference type="Rhea" id="RHEA:63004"/>
        <dbReference type="ChEBI" id="CHEBI:15377"/>
        <dbReference type="ChEBI" id="CHEBI:28938"/>
        <dbReference type="ChEBI" id="CHEBI:77220"/>
        <dbReference type="ChEBI" id="CHEBI:146165"/>
    </reaction>
    <physiologicalReaction direction="left-to-right" evidence="13">
        <dbReference type="Rhea" id="RHEA:63005"/>
    </physiologicalReaction>
</comment>
<comment type="catalytic activity">
    <reaction evidence="32">
        <text>(8Z,11Z,14Z)-eicosatrienamide + H2O = (8Z,11Z,14Z)-eicosatrienoate + NH4(+)</text>
        <dbReference type="Rhea" id="RHEA:62996"/>
        <dbReference type="ChEBI" id="CHEBI:15377"/>
        <dbReference type="ChEBI" id="CHEBI:28938"/>
        <dbReference type="ChEBI" id="CHEBI:71589"/>
        <dbReference type="ChEBI" id="CHEBI:146163"/>
    </reaction>
    <physiologicalReaction direction="left-to-right" evidence="32">
        <dbReference type="Rhea" id="RHEA:62997"/>
    </physiologicalReaction>
</comment>
<reference evidence="39" key="2">
    <citation type="submission" date="2025-09" db="UniProtKB">
        <authorList>
            <consortium name="Ensembl"/>
        </authorList>
    </citation>
    <scope>IDENTIFICATION</scope>
</reference>
<evidence type="ECO:0000256" key="27">
    <source>
        <dbReference type="ARBA" id="ARBA00052512"/>
    </source>
</evidence>
<evidence type="ECO:0000313" key="39">
    <source>
        <dbReference type="Ensembl" id="ENSBJAP00000017559.1"/>
    </source>
</evidence>
<evidence type="ECO:0000256" key="15">
    <source>
        <dbReference type="ARBA" id="ARBA00050766"/>
    </source>
</evidence>
<evidence type="ECO:0000256" key="4">
    <source>
        <dbReference type="ARBA" id="ARBA00022553"/>
    </source>
</evidence>
<accession>A0A8C0BI34</accession>
<protein>
    <recommendedName>
        <fullName evidence="34">Fatty-acid amide hydrolase 1</fullName>
        <ecNumber evidence="3">3.5.1.99</ecNumber>
    </recommendedName>
    <alternativeName>
        <fullName evidence="37">Anandamide amidohydrolase 1</fullName>
    </alternativeName>
    <alternativeName>
        <fullName evidence="35">Fatty acid ester hydrolase</fullName>
    </alternativeName>
    <alternativeName>
        <fullName evidence="36">Oleamide hydrolase 1</fullName>
    </alternativeName>
</protein>
<comment type="catalytic activity">
    <reaction evidence="27">
        <text>(6Z)-octadecenamide + H2O = (6Z)-octadecenoate + NH4(+)</text>
        <dbReference type="Rhea" id="RHEA:63008"/>
        <dbReference type="ChEBI" id="CHEBI:15377"/>
        <dbReference type="ChEBI" id="CHEBI:28938"/>
        <dbReference type="ChEBI" id="CHEBI:32375"/>
        <dbReference type="ChEBI" id="CHEBI:146168"/>
    </reaction>
    <physiologicalReaction direction="left-to-right" evidence="27">
        <dbReference type="Rhea" id="RHEA:63009"/>
    </physiologicalReaction>
</comment>
<comment type="similarity">
    <text evidence="2">Belongs to the amidase family.</text>
</comment>
<evidence type="ECO:0000256" key="16">
    <source>
        <dbReference type="ARBA" id="ARBA00050992"/>
    </source>
</evidence>
<comment type="catalytic activity">
    <reaction evidence="18">
        <text>(11Z)-eicosenamide + H2O = (11Z)-eicosenoate + NH4(+)</text>
        <dbReference type="Rhea" id="RHEA:63120"/>
        <dbReference type="ChEBI" id="CHEBI:15377"/>
        <dbReference type="ChEBI" id="CHEBI:28938"/>
        <dbReference type="ChEBI" id="CHEBI:32426"/>
        <dbReference type="ChEBI" id="CHEBI:146167"/>
    </reaction>
    <physiologicalReaction direction="left-to-right" evidence="18">
        <dbReference type="Rhea" id="RHEA:63121"/>
    </physiologicalReaction>
</comment>
<dbReference type="Proteomes" id="UP000694555">
    <property type="component" value="Unplaced"/>
</dbReference>
<evidence type="ECO:0000256" key="10">
    <source>
        <dbReference type="ARBA" id="ARBA00048052"/>
    </source>
</evidence>
<comment type="catalytic activity">
    <reaction evidence="1">
        <text>(9Z)-octadecenamide + H2O = (9Z)-octadecenoate + NH4(+)</text>
        <dbReference type="Rhea" id="RHEA:26506"/>
        <dbReference type="ChEBI" id="CHEBI:15377"/>
        <dbReference type="ChEBI" id="CHEBI:28938"/>
        <dbReference type="ChEBI" id="CHEBI:30823"/>
        <dbReference type="ChEBI" id="CHEBI:116314"/>
        <dbReference type="EC" id="3.5.1.99"/>
    </reaction>
    <physiologicalReaction direction="left-to-right" evidence="1">
        <dbReference type="Rhea" id="RHEA:26507"/>
    </physiologicalReaction>
</comment>
<comment type="catalytic activity">
    <reaction evidence="26">
        <text>N-docosanoyl-ethanolamine + H2O = docosanoate + ethanolamine</text>
        <dbReference type="Rhea" id="RHEA:63128"/>
        <dbReference type="ChEBI" id="CHEBI:15377"/>
        <dbReference type="ChEBI" id="CHEBI:23858"/>
        <dbReference type="ChEBI" id="CHEBI:57603"/>
        <dbReference type="ChEBI" id="CHEBI:146186"/>
    </reaction>
    <physiologicalReaction direction="left-to-right" evidence="26">
        <dbReference type="Rhea" id="RHEA:63129"/>
    </physiologicalReaction>
</comment>
<sequence length="441" mass="48663">MISILSLPLPELSKKLRDGSLPLEHVFYAYVGKVRKTNCITEYLQESETQVRKAKRTGKLGLLYGVPVSIKDSIDCEGHDSTLGFIKNLNKPAAEDSVVVQVLRRQGAIPFVKTNVPVSLISYDCKNLIFGQTFNPLLYTRTPGGSSGGEGALIGGGGSILGFGTDVGGSLRFPAAFCGICTLKPTGNRLSKKGITCGVVGQKAVVTAVGPMAKDVESLALCMRALLCEDMFNLDSTVPPLPFNEEVYSSTQPLRIGYYETDFFTMPSPAMRRAVRETKQLLEDAGHTLLMPFFGFVSFFSTVDEVWSLHHEIEEFCHQFIAQWKKLNLDVMLCPMLGPAFGIGYPGKLSVAISYTVLYNALDFPAGVVPVTMVTDEDEEELKGYQGYFRDWWDRTLAKAFRGSVGLPVAVQCVALPWQEELCLRFMKEVETLVLKKNRFI</sequence>
<feature type="domain" description="Amidase" evidence="38">
    <location>
        <begin position="36"/>
        <end position="289"/>
    </location>
</feature>
<evidence type="ECO:0000256" key="13">
    <source>
        <dbReference type="ARBA" id="ARBA00050403"/>
    </source>
</evidence>
<evidence type="ECO:0000256" key="31">
    <source>
        <dbReference type="ARBA" id="ARBA00052818"/>
    </source>
</evidence>
<evidence type="ECO:0000256" key="30">
    <source>
        <dbReference type="ARBA" id="ARBA00052709"/>
    </source>
</evidence>
<keyword evidence="5" id="KW-0378">Hydrolase</keyword>
<evidence type="ECO:0000256" key="1">
    <source>
        <dbReference type="ARBA" id="ARBA00000208"/>
    </source>
</evidence>
<dbReference type="InterPro" id="IPR023631">
    <property type="entry name" value="Amidase_dom"/>
</dbReference>
<keyword evidence="4" id="KW-0597">Phosphoprotein</keyword>
<keyword evidence="7" id="KW-0443">Lipid metabolism</keyword>
<evidence type="ECO:0000256" key="12">
    <source>
        <dbReference type="ARBA" id="ARBA00050294"/>
    </source>
</evidence>
<evidence type="ECO:0000256" key="5">
    <source>
        <dbReference type="ARBA" id="ARBA00022801"/>
    </source>
</evidence>
<evidence type="ECO:0000256" key="36">
    <source>
        <dbReference type="ARBA" id="ARBA00077157"/>
    </source>
</evidence>
<comment type="catalytic activity">
    <reaction evidence="10">
        <text>N-(9Z-octadecenoyl) ethanolamine + H2O = ethanolamine + (9Z)-octadecenoate</text>
        <dbReference type="Rhea" id="RHEA:45060"/>
        <dbReference type="ChEBI" id="CHEBI:15377"/>
        <dbReference type="ChEBI" id="CHEBI:30823"/>
        <dbReference type="ChEBI" id="CHEBI:57603"/>
        <dbReference type="ChEBI" id="CHEBI:71466"/>
    </reaction>
    <physiologicalReaction direction="left-to-right" evidence="10">
        <dbReference type="Rhea" id="RHEA:45061"/>
    </physiologicalReaction>
</comment>
<dbReference type="GO" id="GO:0017064">
    <property type="term" value="F:fatty acid amide hydrolase activity"/>
    <property type="evidence" value="ECO:0007669"/>
    <property type="project" value="UniProtKB-EC"/>
</dbReference>
<comment type="catalytic activity">
    <reaction evidence="21">
        <text>N-tetracosanoyl-taurine + H2O = tetracosanoate + taurine</text>
        <dbReference type="Rhea" id="RHEA:63140"/>
        <dbReference type="ChEBI" id="CHEBI:15377"/>
        <dbReference type="ChEBI" id="CHEBI:31014"/>
        <dbReference type="ChEBI" id="CHEBI:132049"/>
        <dbReference type="ChEBI" id="CHEBI:507393"/>
    </reaction>
    <physiologicalReaction direction="left-to-right" evidence="21">
        <dbReference type="Rhea" id="RHEA:63141"/>
    </physiologicalReaction>
</comment>
<evidence type="ECO:0000256" key="26">
    <source>
        <dbReference type="ARBA" id="ARBA00052458"/>
    </source>
</evidence>
<dbReference type="InterPro" id="IPR052096">
    <property type="entry name" value="Endocannabinoid_amidase"/>
</dbReference>
<evidence type="ECO:0000256" key="6">
    <source>
        <dbReference type="ARBA" id="ARBA00022963"/>
    </source>
</evidence>
<evidence type="ECO:0000256" key="7">
    <source>
        <dbReference type="ARBA" id="ARBA00023098"/>
    </source>
</evidence>
<comment type="catalytic activity">
    <reaction evidence="12">
        <text>N-(5Z,8Z,11Z,14Z-eicosatetraenoyl)-L-serine + H2O = (5Z,8Z,11Z,14Z)-eicosatetraenoate + L-serine</text>
        <dbReference type="Rhea" id="RHEA:64116"/>
        <dbReference type="ChEBI" id="CHEBI:15377"/>
        <dbReference type="ChEBI" id="CHEBI:32395"/>
        <dbReference type="ChEBI" id="CHEBI:33384"/>
        <dbReference type="ChEBI" id="CHEBI:149697"/>
    </reaction>
    <physiologicalReaction direction="left-to-right" evidence="12">
        <dbReference type="Rhea" id="RHEA:64117"/>
    </physiologicalReaction>
</comment>
<dbReference type="AlphaFoldDB" id="A0A8C0BI34"/>
<proteinExistence type="inferred from homology"/>
<evidence type="ECO:0000256" key="22">
    <source>
        <dbReference type="ARBA" id="ARBA00051914"/>
    </source>
</evidence>
<comment type="catalytic activity">
    <reaction evidence="11">
        <text>N-(5Z,8Z,11Z,14Z-eicosatetraenoyl)-ethanolamine + H2O = ethanolamine + (5Z,8Z,11Z,14Z)-eicosatetraenoate</text>
        <dbReference type="Rhea" id="RHEA:26136"/>
        <dbReference type="ChEBI" id="CHEBI:2700"/>
        <dbReference type="ChEBI" id="CHEBI:15377"/>
        <dbReference type="ChEBI" id="CHEBI:32395"/>
        <dbReference type="ChEBI" id="CHEBI:57603"/>
        <dbReference type="EC" id="3.5.1.99"/>
    </reaction>
    <physiologicalReaction direction="left-to-right" evidence="11">
        <dbReference type="Rhea" id="RHEA:26137"/>
    </physiologicalReaction>
</comment>
<name>A0A8C0BI34_9AVES</name>
<evidence type="ECO:0000313" key="40">
    <source>
        <dbReference type="Proteomes" id="UP000694555"/>
    </source>
</evidence>
<comment type="catalytic activity">
    <reaction evidence="17">
        <text>(5Z,8Z,11Z,14Z)-eicosatetraenamide + H2O = (5Z,8Z,11Z,14Z)-eicosatetraenoate + NH4(+)</text>
        <dbReference type="Rhea" id="RHEA:63016"/>
        <dbReference type="ChEBI" id="CHEBI:15377"/>
        <dbReference type="ChEBI" id="CHEBI:28938"/>
        <dbReference type="ChEBI" id="CHEBI:32395"/>
        <dbReference type="ChEBI" id="CHEBI:137830"/>
    </reaction>
    <physiologicalReaction direction="left-to-right" evidence="17">
        <dbReference type="Rhea" id="RHEA:63017"/>
    </physiologicalReaction>
</comment>
<dbReference type="PANTHER" id="PTHR45847">
    <property type="entry name" value="FATTY ACID AMIDE HYDROLASE"/>
    <property type="match status" value="1"/>
</dbReference>
<evidence type="ECO:0000256" key="25">
    <source>
        <dbReference type="ARBA" id="ARBA00052426"/>
    </source>
</evidence>
<evidence type="ECO:0000256" key="19">
    <source>
        <dbReference type="ARBA" id="ARBA00051346"/>
    </source>
</evidence>
<comment type="catalytic activity">
    <reaction evidence="19">
        <text>N-(9Z-hexadecenoyl) ethanolamine + H2O = (9Z)-hexadecenoate + ethanolamine</text>
        <dbReference type="Rhea" id="RHEA:35563"/>
        <dbReference type="ChEBI" id="CHEBI:15377"/>
        <dbReference type="ChEBI" id="CHEBI:32372"/>
        <dbReference type="ChEBI" id="CHEBI:57603"/>
        <dbReference type="ChEBI" id="CHEBI:71465"/>
    </reaction>
    <physiologicalReaction direction="left-to-right" evidence="19">
        <dbReference type="Rhea" id="RHEA:35564"/>
    </physiologicalReaction>
</comment>
<evidence type="ECO:0000256" key="18">
    <source>
        <dbReference type="ARBA" id="ARBA00051311"/>
    </source>
</evidence>
<dbReference type="PANTHER" id="PTHR45847:SF3">
    <property type="entry name" value="FATTY-ACID AMIDE HYDROLASE 1"/>
    <property type="match status" value="1"/>
</dbReference>
<dbReference type="InterPro" id="IPR020556">
    <property type="entry name" value="Amidase_CS"/>
</dbReference>
<evidence type="ECO:0000256" key="8">
    <source>
        <dbReference type="ARBA" id="ARBA00047450"/>
    </source>
</evidence>
<comment type="catalytic activity">
    <reaction evidence="14">
        <text>1-O-methyl-(5Z,8Z,11Z,14Z)-eicosatetraenoate + H2O = methanol + (5Z,8Z,11Z,14Z)-eicosatetraenoate + H(+)</text>
        <dbReference type="Rhea" id="RHEA:63052"/>
        <dbReference type="ChEBI" id="CHEBI:15377"/>
        <dbReference type="ChEBI" id="CHEBI:15378"/>
        <dbReference type="ChEBI" id="CHEBI:17790"/>
        <dbReference type="ChEBI" id="CHEBI:32395"/>
        <dbReference type="ChEBI" id="CHEBI:78033"/>
    </reaction>
    <physiologicalReaction direction="left-to-right" evidence="14">
        <dbReference type="Rhea" id="RHEA:63053"/>
    </physiologicalReaction>
</comment>
<evidence type="ECO:0000256" key="35">
    <source>
        <dbReference type="ARBA" id="ARBA00077111"/>
    </source>
</evidence>
<comment type="catalytic activity">
    <reaction evidence="22">
        <text>N-docosanoyl-taurine + H2O = docosanoate + taurine</text>
        <dbReference type="Rhea" id="RHEA:63156"/>
        <dbReference type="ChEBI" id="CHEBI:15377"/>
        <dbReference type="ChEBI" id="CHEBI:23858"/>
        <dbReference type="ChEBI" id="CHEBI:146196"/>
        <dbReference type="ChEBI" id="CHEBI:507393"/>
    </reaction>
    <physiologicalReaction direction="left-to-right" evidence="22">
        <dbReference type="Rhea" id="RHEA:63157"/>
    </physiologicalReaction>
</comment>
<comment type="catalytic activity">
    <reaction evidence="20">
        <text>N-octadecanoyl ethanolamine + H2O = octadecanoate + ethanolamine</text>
        <dbReference type="Rhea" id="RHEA:63124"/>
        <dbReference type="ChEBI" id="CHEBI:15377"/>
        <dbReference type="ChEBI" id="CHEBI:25629"/>
        <dbReference type="ChEBI" id="CHEBI:57603"/>
        <dbReference type="ChEBI" id="CHEBI:85299"/>
    </reaction>
    <physiologicalReaction direction="left-to-right" evidence="20">
        <dbReference type="Rhea" id="RHEA:63125"/>
    </physiologicalReaction>
</comment>
<comment type="catalytic activity">
    <reaction evidence="23">
        <text>N-(9Z-octadecenoyl)-taurine + H2O = taurine + (9Z)-octadecenoate</text>
        <dbReference type="Rhea" id="RHEA:63148"/>
        <dbReference type="ChEBI" id="CHEBI:15377"/>
        <dbReference type="ChEBI" id="CHEBI:30823"/>
        <dbReference type="ChEBI" id="CHEBI:146191"/>
        <dbReference type="ChEBI" id="CHEBI:507393"/>
    </reaction>
    <physiologicalReaction direction="left-to-right" evidence="23">
        <dbReference type="Rhea" id="RHEA:63149"/>
    </physiologicalReaction>
</comment>
<dbReference type="GO" id="GO:0009062">
    <property type="term" value="P:fatty acid catabolic process"/>
    <property type="evidence" value="ECO:0007669"/>
    <property type="project" value="TreeGrafter"/>
</dbReference>
<organism evidence="39 40">
    <name type="scientific">Buteo japonicus</name>
    <dbReference type="NCBI Taxonomy" id="224669"/>
    <lineage>
        <taxon>Eukaryota</taxon>
        <taxon>Metazoa</taxon>
        <taxon>Chordata</taxon>
        <taxon>Craniata</taxon>
        <taxon>Vertebrata</taxon>
        <taxon>Euteleostomi</taxon>
        <taxon>Archelosauria</taxon>
        <taxon>Archosauria</taxon>
        <taxon>Dinosauria</taxon>
        <taxon>Saurischia</taxon>
        <taxon>Theropoda</taxon>
        <taxon>Coelurosauria</taxon>
        <taxon>Aves</taxon>
        <taxon>Neognathae</taxon>
        <taxon>Neoaves</taxon>
        <taxon>Telluraves</taxon>
        <taxon>Accipitrimorphae</taxon>
        <taxon>Accipitriformes</taxon>
        <taxon>Accipitridae</taxon>
        <taxon>Accipitrinae</taxon>
        <taxon>Buteo</taxon>
    </lineage>
</organism>
<dbReference type="FunFam" id="3.90.1300.10:FF:000001">
    <property type="entry name" value="Fatty-acid amide hydrolase 1"/>
    <property type="match status" value="1"/>
</dbReference>
<evidence type="ECO:0000256" key="24">
    <source>
        <dbReference type="ARBA" id="ARBA00052337"/>
    </source>
</evidence>
<dbReference type="GO" id="GO:0004040">
    <property type="term" value="F:amidase activity"/>
    <property type="evidence" value="ECO:0007669"/>
    <property type="project" value="TreeGrafter"/>
</dbReference>
<keyword evidence="6" id="KW-0442">Lipid degradation</keyword>
<evidence type="ECO:0000256" key="9">
    <source>
        <dbReference type="ARBA" id="ARBA00047476"/>
    </source>
</evidence>
<evidence type="ECO:0000256" key="17">
    <source>
        <dbReference type="ARBA" id="ARBA00051200"/>
    </source>
</evidence>